<protein>
    <submittedName>
        <fullName evidence="2">Uncharacterized protein</fullName>
    </submittedName>
</protein>
<evidence type="ECO:0000313" key="3">
    <source>
        <dbReference type="Proteomes" id="UP000198287"/>
    </source>
</evidence>
<organism evidence="2 3">
    <name type="scientific">Folsomia candida</name>
    <name type="common">Springtail</name>
    <dbReference type="NCBI Taxonomy" id="158441"/>
    <lineage>
        <taxon>Eukaryota</taxon>
        <taxon>Metazoa</taxon>
        <taxon>Ecdysozoa</taxon>
        <taxon>Arthropoda</taxon>
        <taxon>Hexapoda</taxon>
        <taxon>Collembola</taxon>
        <taxon>Entomobryomorpha</taxon>
        <taxon>Isotomoidea</taxon>
        <taxon>Isotomidae</taxon>
        <taxon>Proisotominae</taxon>
        <taxon>Folsomia</taxon>
    </lineage>
</organism>
<comment type="caution">
    <text evidence="2">The sequence shown here is derived from an EMBL/GenBank/DDBJ whole genome shotgun (WGS) entry which is preliminary data.</text>
</comment>
<proteinExistence type="predicted"/>
<sequence>MLSKFADSQRDNSQPPKKKVLLHKYVHEPSPGSTIQICVKNEAGELMEIQECSPPTSQQVSATRFPWRTSSPPPPEIGETWIPPTKNSMADYIFKHVKAHLGYSGEDRLMKTSDDMKKLLRSGRTLKVIKPGQTPTPRTLKNREKNPLKKKNSSETREIIDVKFSHGRITWKTSSTCQFENCWKTSKLDGSCADHSSSYSTHFLIKDDNNPIVTTFLLSTPVHVQNTKYKLNDFIEVVRNDKRHYASFQKYKERRLQEKLPPRWTLLTPKPWVAKNLDSSRIFHQTIAITLCIITMMNANEGNQKQRLQFIRDQVYIDKVDWEAVKKILESSGFSISLGEPSDLGELKESPLLKIADLSWREGDEWIYMKFGTIRKIYVGTSKQDHSRGPMPESYIPKRHLIVDPLAKGISIFQCEDEDQTILNSETSKMEGIGQMGVLFCKMLGGEIDDHLIQPDFSKYENFSDWEDRHMERMKMFFAFWSSRELEFTPPATLDIKSINWGPATKHLQINSN</sequence>
<feature type="compositionally biased region" description="Basic and acidic residues" evidence="1">
    <location>
        <begin position="141"/>
        <end position="154"/>
    </location>
</feature>
<keyword evidence="3" id="KW-1185">Reference proteome</keyword>
<evidence type="ECO:0000313" key="2">
    <source>
        <dbReference type="EMBL" id="OXA64408.1"/>
    </source>
</evidence>
<gene>
    <name evidence="2" type="ORF">Fcan01_02598</name>
</gene>
<accession>A0A226F4N6</accession>
<feature type="region of interest" description="Disordered" evidence="1">
    <location>
        <begin position="129"/>
        <end position="154"/>
    </location>
</feature>
<dbReference type="AlphaFoldDB" id="A0A226F4N6"/>
<reference evidence="2 3" key="1">
    <citation type="submission" date="2015-12" db="EMBL/GenBank/DDBJ databases">
        <title>The genome of Folsomia candida.</title>
        <authorList>
            <person name="Faddeeva A."/>
            <person name="Derks M.F."/>
            <person name="Anvar Y."/>
            <person name="Smit S."/>
            <person name="Van Straalen N."/>
            <person name="Roelofs D."/>
        </authorList>
    </citation>
    <scope>NUCLEOTIDE SEQUENCE [LARGE SCALE GENOMIC DNA]</scope>
    <source>
        <strain evidence="2 3">VU population</strain>
        <tissue evidence="2">Whole body</tissue>
    </source>
</reference>
<evidence type="ECO:0000256" key="1">
    <source>
        <dbReference type="SAM" id="MobiDB-lite"/>
    </source>
</evidence>
<dbReference type="EMBL" id="LNIX01000001">
    <property type="protein sequence ID" value="OXA64408.1"/>
    <property type="molecule type" value="Genomic_DNA"/>
</dbReference>
<dbReference type="Proteomes" id="UP000198287">
    <property type="component" value="Unassembled WGS sequence"/>
</dbReference>
<name>A0A226F4N6_FOLCA</name>